<dbReference type="AlphaFoldDB" id="A0A1G7I629"/>
<name>A0A1G7I629_9FLAO</name>
<dbReference type="InterPro" id="IPR006035">
    <property type="entry name" value="Ureohydrolase"/>
</dbReference>
<evidence type="ECO:0000256" key="4">
    <source>
        <dbReference type="ARBA" id="ARBA00023211"/>
    </source>
</evidence>
<keyword evidence="4" id="KW-0464">Manganese</keyword>
<evidence type="ECO:0000313" key="7">
    <source>
        <dbReference type="Proteomes" id="UP000199321"/>
    </source>
</evidence>
<keyword evidence="7" id="KW-1185">Reference proteome</keyword>
<dbReference type="PANTHER" id="PTHR11358">
    <property type="entry name" value="ARGINASE/AGMATINASE"/>
    <property type="match status" value="1"/>
</dbReference>
<evidence type="ECO:0000256" key="5">
    <source>
        <dbReference type="PROSITE-ProRule" id="PRU00742"/>
    </source>
</evidence>
<reference evidence="6 7" key="1">
    <citation type="submission" date="2016-10" db="EMBL/GenBank/DDBJ databases">
        <authorList>
            <person name="de Groot N.N."/>
        </authorList>
    </citation>
    <scope>NUCLEOTIDE SEQUENCE [LARGE SCALE GENOMIC DNA]</scope>
    <source>
        <strain evidence="6 7">DSM 16195</strain>
    </source>
</reference>
<comment type="similarity">
    <text evidence="5">Belongs to the arginase family.</text>
</comment>
<dbReference type="OrthoDB" id="9788689at2"/>
<sequence length="334" mass="37410">MKLVSFYSEENIENILNKRAGEIKFGEGIEIARNWESLENSKAKYVLLGIPEDIGVRANHGRDGSKTAWKEALATLCNVQKNQFTKPENVLILGEINCEDEMSHAEIIPKENPNYAEKLGSLVSEIDKKVSETIQKIIALGKFPIVIGGGHNNSYGNIKGASQALKTPINCINFDAHTDFRTLEHRHSGNGFSYAFEENVLDHYFIFGLHRNYTSQAVFDRMEELKDRVKFNLFEAIEVQGTLSFKEAMQQAETFCCDTHFGLELDMDAIEGMGSSAMTPSGFTMTQARQFTHHFAKNSNCAYVHICEGNSTYQPFAPQVAKAIAYLITDVISE</sequence>
<dbReference type="PANTHER" id="PTHR11358:SF35">
    <property type="entry name" value="FORMIMIDOYLGLUTAMASE"/>
    <property type="match status" value="1"/>
</dbReference>
<dbReference type="GO" id="GO:0033389">
    <property type="term" value="P:putrescine biosynthetic process from arginine, via agmatine"/>
    <property type="evidence" value="ECO:0007669"/>
    <property type="project" value="TreeGrafter"/>
</dbReference>
<dbReference type="GO" id="GO:0046872">
    <property type="term" value="F:metal ion binding"/>
    <property type="evidence" value="ECO:0007669"/>
    <property type="project" value="UniProtKB-KW"/>
</dbReference>
<protein>
    <submittedName>
        <fullName evidence="6">Formiminoglutamase</fullName>
    </submittedName>
</protein>
<keyword evidence="3" id="KW-0369">Histidine metabolism</keyword>
<dbReference type="STRING" id="227084.SAMN05421855_10598"/>
<proteinExistence type="inferred from homology"/>
<dbReference type="Gene3D" id="3.40.800.10">
    <property type="entry name" value="Ureohydrolase domain"/>
    <property type="match status" value="1"/>
</dbReference>
<keyword evidence="2" id="KW-0378">Hydrolase</keyword>
<dbReference type="Proteomes" id="UP000199321">
    <property type="component" value="Unassembled WGS sequence"/>
</dbReference>
<evidence type="ECO:0000256" key="1">
    <source>
        <dbReference type="ARBA" id="ARBA00022723"/>
    </source>
</evidence>
<dbReference type="GO" id="GO:0006547">
    <property type="term" value="P:L-histidine metabolic process"/>
    <property type="evidence" value="ECO:0007669"/>
    <property type="project" value="UniProtKB-KW"/>
</dbReference>
<accession>A0A1G7I629</accession>
<dbReference type="RefSeq" id="WP_093144984.1">
    <property type="nucleotide sequence ID" value="NZ_BMWO01000007.1"/>
</dbReference>
<evidence type="ECO:0000313" key="6">
    <source>
        <dbReference type="EMBL" id="SDF07799.1"/>
    </source>
</evidence>
<gene>
    <name evidence="6" type="ORF">SAMN05421855_10598</name>
</gene>
<evidence type="ECO:0000256" key="3">
    <source>
        <dbReference type="ARBA" id="ARBA00022808"/>
    </source>
</evidence>
<dbReference type="InterPro" id="IPR023696">
    <property type="entry name" value="Ureohydrolase_dom_sf"/>
</dbReference>
<organism evidence="6 7">
    <name type="scientific">Ulvibacter litoralis</name>
    <dbReference type="NCBI Taxonomy" id="227084"/>
    <lineage>
        <taxon>Bacteria</taxon>
        <taxon>Pseudomonadati</taxon>
        <taxon>Bacteroidota</taxon>
        <taxon>Flavobacteriia</taxon>
        <taxon>Flavobacteriales</taxon>
        <taxon>Flavobacteriaceae</taxon>
        <taxon>Ulvibacter</taxon>
    </lineage>
</organism>
<dbReference type="SUPFAM" id="SSF52768">
    <property type="entry name" value="Arginase/deacetylase"/>
    <property type="match status" value="1"/>
</dbReference>
<dbReference type="PROSITE" id="PS51409">
    <property type="entry name" value="ARGINASE_2"/>
    <property type="match status" value="1"/>
</dbReference>
<dbReference type="CDD" id="cd09988">
    <property type="entry name" value="Formimidoylglutamase"/>
    <property type="match status" value="1"/>
</dbReference>
<dbReference type="Pfam" id="PF00491">
    <property type="entry name" value="Arginase"/>
    <property type="match status" value="1"/>
</dbReference>
<dbReference type="GO" id="GO:0008783">
    <property type="term" value="F:agmatinase activity"/>
    <property type="evidence" value="ECO:0007669"/>
    <property type="project" value="TreeGrafter"/>
</dbReference>
<keyword evidence="1" id="KW-0479">Metal-binding</keyword>
<dbReference type="EMBL" id="FNBA01000005">
    <property type="protein sequence ID" value="SDF07799.1"/>
    <property type="molecule type" value="Genomic_DNA"/>
</dbReference>
<evidence type="ECO:0000256" key="2">
    <source>
        <dbReference type="ARBA" id="ARBA00022801"/>
    </source>
</evidence>